<dbReference type="Gene3D" id="1.10.510.10">
    <property type="entry name" value="Transferase(Phosphotransferase) domain 1"/>
    <property type="match status" value="2"/>
</dbReference>
<evidence type="ECO:0000256" key="10">
    <source>
        <dbReference type="ARBA" id="ARBA00022737"/>
    </source>
</evidence>
<keyword evidence="11 21" id="KW-0547">Nucleotide-binding</keyword>
<dbReference type="SUPFAM" id="SSF55729">
    <property type="entry name" value="Acyl-CoA N-acyltransferases (Nat)"/>
    <property type="match status" value="1"/>
</dbReference>
<dbReference type="Gene3D" id="3.30.200.20">
    <property type="entry name" value="Phosphorylase Kinase, domain 1"/>
    <property type="match status" value="2"/>
</dbReference>
<dbReference type="FunFam" id="3.80.10.10:FF:000387">
    <property type="entry name" value="Probable LRR receptor-like serine/threonine-protein kinase At1g06840"/>
    <property type="match status" value="1"/>
</dbReference>
<evidence type="ECO:0000256" key="2">
    <source>
        <dbReference type="ARBA" id="ARBA00008684"/>
    </source>
</evidence>
<evidence type="ECO:0000256" key="22">
    <source>
        <dbReference type="SAM" id="Phobius"/>
    </source>
</evidence>
<evidence type="ECO:0000256" key="7">
    <source>
        <dbReference type="ARBA" id="ARBA00022679"/>
    </source>
</evidence>
<dbReference type="Pfam" id="PF08263">
    <property type="entry name" value="LRRNT_2"/>
    <property type="match status" value="1"/>
</dbReference>
<dbReference type="FunFam" id="3.30.200.20:FF:000328">
    <property type="entry name" value="Leucine-rich repeat protein kinase family protein"/>
    <property type="match status" value="1"/>
</dbReference>
<keyword evidence="14 22" id="KW-1133">Transmembrane helix</keyword>
<evidence type="ECO:0000256" key="9">
    <source>
        <dbReference type="ARBA" id="ARBA00022729"/>
    </source>
</evidence>
<proteinExistence type="inferred from homology"/>
<feature type="domain" description="N-acetyltransferase" evidence="24">
    <location>
        <begin position="380"/>
        <end position="538"/>
    </location>
</feature>
<dbReference type="SMART" id="SM00220">
    <property type="entry name" value="S_TKc"/>
    <property type="match status" value="2"/>
</dbReference>
<keyword evidence="12" id="KW-0418">Kinase</keyword>
<evidence type="ECO:0000256" key="6">
    <source>
        <dbReference type="ARBA" id="ARBA00022614"/>
    </source>
</evidence>
<dbReference type="GO" id="GO:0005737">
    <property type="term" value="C:cytoplasm"/>
    <property type="evidence" value="ECO:0007669"/>
    <property type="project" value="UniProtKB-ARBA"/>
</dbReference>
<keyword evidence="7" id="KW-0808">Transferase</keyword>
<dbReference type="Proteomes" id="UP000467840">
    <property type="component" value="Chromosome 8"/>
</dbReference>
<dbReference type="GO" id="GO:0016020">
    <property type="term" value="C:membrane"/>
    <property type="evidence" value="ECO:0007669"/>
    <property type="project" value="UniProtKB-SubCell"/>
</dbReference>
<dbReference type="Pfam" id="PF00069">
    <property type="entry name" value="Pkinase"/>
    <property type="match status" value="1"/>
</dbReference>
<comment type="caution">
    <text evidence="25">The sequence shown here is derived from an EMBL/GenBank/DDBJ whole genome shotgun (WGS) entry which is preliminary data.</text>
</comment>
<evidence type="ECO:0000256" key="15">
    <source>
        <dbReference type="ARBA" id="ARBA00023136"/>
    </source>
</evidence>
<evidence type="ECO:0000256" key="3">
    <source>
        <dbReference type="ARBA" id="ARBA00008694"/>
    </source>
</evidence>
<keyword evidence="18" id="KW-0012">Acyltransferase</keyword>
<comment type="similarity">
    <text evidence="3">Belongs to the acetyltransferase family.</text>
</comment>
<dbReference type="SMART" id="SM00369">
    <property type="entry name" value="LRR_TYP"/>
    <property type="match status" value="6"/>
</dbReference>
<keyword evidence="13 21" id="KW-0067">ATP-binding</keyword>
<dbReference type="InterPro" id="IPR013210">
    <property type="entry name" value="LRR_N_plant-typ"/>
</dbReference>
<dbReference type="InterPro" id="IPR055414">
    <property type="entry name" value="LRR_R13L4/SHOC2-like"/>
</dbReference>
<dbReference type="EC" id="2.7.11.1" evidence="4"/>
<evidence type="ECO:0000259" key="24">
    <source>
        <dbReference type="PROSITE" id="PS51186"/>
    </source>
</evidence>
<dbReference type="PROSITE" id="PS51186">
    <property type="entry name" value="GNAT"/>
    <property type="match status" value="1"/>
</dbReference>
<feature type="domain" description="Protein kinase" evidence="23">
    <location>
        <begin position="1157"/>
        <end position="1401"/>
    </location>
</feature>
<dbReference type="FunFam" id="3.40.630.30:FF:000059">
    <property type="entry name" value="Putative acetyltransferase NSI"/>
    <property type="match status" value="1"/>
</dbReference>
<dbReference type="PROSITE" id="PS00107">
    <property type="entry name" value="PROTEIN_KINASE_ATP"/>
    <property type="match status" value="1"/>
</dbReference>
<evidence type="ECO:0000256" key="18">
    <source>
        <dbReference type="ARBA" id="ARBA00023315"/>
    </source>
</evidence>
<comment type="similarity">
    <text evidence="2">Belongs to the protein kinase superfamily. Ser/Thr protein kinase family.</text>
</comment>
<dbReference type="GO" id="GO:0005634">
    <property type="term" value="C:nucleus"/>
    <property type="evidence" value="ECO:0007669"/>
    <property type="project" value="UniProtKB-ARBA"/>
</dbReference>
<evidence type="ECO:0000259" key="23">
    <source>
        <dbReference type="PROSITE" id="PS50011"/>
    </source>
</evidence>
<dbReference type="InterPro" id="IPR032675">
    <property type="entry name" value="LRR_dom_sf"/>
</dbReference>
<evidence type="ECO:0000256" key="19">
    <source>
        <dbReference type="ARBA" id="ARBA00047899"/>
    </source>
</evidence>
<evidence type="ECO:0000256" key="12">
    <source>
        <dbReference type="ARBA" id="ARBA00022777"/>
    </source>
</evidence>
<protein>
    <recommendedName>
        <fullName evidence="4">non-specific serine/threonine protein kinase</fullName>
        <ecNumber evidence="4">2.7.11.1</ecNumber>
    </recommendedName>
</protein>
<evidence type="ECO:0000256" key="17">
    <source>
        <dbReference type="ARBA" id="ARBA00023180"/>
    </source>
</evidence>
<evidence type="ECO:0000256" key="1">
    <source>
        <dbReference type="ARBA" id="ARBA00004370"/>
    </source>
</evidence>
<keyword evidence="17" id="KW-0325">Glycoprotein</keyword>
<comment type="catalytic activity">
    <reaction evidence="20">
        <text>L-seryl-[protein] + ATP = O-phospho-L-seryl-[protein] + ADP + H(+)</text>
        <dbReference type="Rhea" id="RHEA:17989"/>
        <dbReference type="Rhea" id="RHEA-COMP:9863"/>
        <dbReference type="Rhea" id="RHEA-COMP:11604"/>
        <dbReference type="ChEBI" id="CHEBI:15378"/>
        <dbReference type="ChEBI" id="CHEBI:29999"/>
        <dbReference type="ChEBI" id="CHEBI:30616"/>
        <dbReference type="ChEBI" id="CHEBI:83421"/>
        <dbReference type="ChEBI" id="CHEBI:456216"/>
        <dbReference type="EC" id="2.7.11.1"/>
    </reaction>
</comment>
<dbReference type="InterPro" id="IPR001245">
    <property type="entry name" value="Ser-Thr/Tyr_kinase_cat_dom"/>
</dbReference>
<keyword evidence="5" id="KW-0723">Serine/threonine-protein kinase</keyword>
<dbReference type="Pfam" id="PF07714">
    <property type="entry name" value="PK_Tyr_Ser-Thr"/>
    <property type="match status" value="2"/>
</dbReference>
<dbReference type="GO" id="GO:0005524">
    <property type="term" value="F:ATP binding"/>
    <property type="evidence" value="ECO:0007669"/>
    <property type="project" value="UniProtKB-UniRule"/>
</dbReference>
<organism evidence="25 26">
    <name type="scientific">Hevea brasiliensis</name>
    <name type="common">Para rubber tree</name>
    <name type="synonym">Siphonia brasiliensis</name>
    <dbReference type="NCBI Taxonomy" id="3981"/>
    <lineage>
        <taxon>Eukaryota</taxon>
        <taxon>Viridiplantae</taxon>
        <taxon>Streptophyta</taxon>
        <taxon>Embryophyta</taxon>
        <taxon>Tracheophyta</taxon>
        <taxon>Spermatophyta</taxon>
        <taxon>Magnoliopsida</taxon>
        <taxon>eudicotyledons</taxon>
        <taxon>Gunneridae</taxon>
        <taxon>Pentapetalae</taxon>
        <taxon>rosids</taxon>
        <taxon>fabids</taxon>
        <taxon>Malpighiales</taxon>
        <taxon>Euphorbiaceae</taxon>
        <taxon>Crotonoideae</taxon>
        <taxon>Micrandreae</taxon>
        <taxon>Hevea</taxon>
    </lineage>
</organism>
<dbReference type="InterPro" id="IPR008271">
    <property type="entry name" value="Ser/Thr_kinase_AS"/>
</dbReference>
<evidence type="ECO:0000256" key="14">
    <source>
        <dbReference type="ARBA" id="ARBA00022989"/>
    </source>
</evidence>
<dbReference type="GO" id="GO:0016747">
    <property type="term" value="F:acyltransferase activity, transferring groups other than amino-acyl groups"/>
    <property type="evidence" value="ECO:0007669"/>
    <property type="project" value="InterPro"/>
</dbReference>
<dbReference type="InterPro" id="IPR011009">
    <property type="entry name" value="Kinase-like_dom_sf"/>
</dbReference>
<feature type="binding site" evidence="21">
    <location>
        <position position="1185"/>
    </location>
    <ligand>
        <name>ATP</name>
        <dbReference type="ChEBI" id="CHEBI:30616"/>
    </ligand>
</feature>
<evidence type="ECO:0000256" key="11">
    <source>
        <dbReference type="ARBA" id="ARBA00022741"/>
    </source>
</evidence>
<dbReference type="CDD" id="cd04301">
    <property type="entry name" value="NAT_SF"/>
    <property type="match status" value="1"/>
</dbReference>
<evidence type="ECO:0000313" key="25">
    <source>
        <dbReference type="EMBL" id="KAF2287999.1"/>
    </source>
</evidence>
<evidence type="ECO:0000256" key="16">
    <source>
        <dbReference type="ARBA" id="ARBA00023170"/>
    </source>
</evidence>
<comment type="catalytic activity">
    <reaction evidence="19">
        <text>L-threonyl-[protein] + ATP = O-phospho-L-threonyl-[protein] + ADP + H(+)</text>
        <dbReference type="Rhea" id="RHEA:46608"/>
        <dbReference type="Rhea" id="RHEA-COMP:11060"/>
        <dbReference type="Rhea" id="RHEA-COMP:11605"/>
        <dbReference type="ChEBI" id="CHEBI:15378"/>
        <dbReference type="ChEBI" id="CHEBI:30013"/>
        <dbReference type="ChEBI" id="CHEBI:30616"/>
        <dbReference type="ChEBI" id="CHEBI:61977"/>
        <dbReference type="ChEBI" id="CHEBI:456216"/>
        <dbReference type="EC" id="2.7.11.1"/>
    </reaction>
</comment>
<dbReference type="Gene3D" id="3.80.10.10">
    <property type="entry name" value="Ribonuclease Inhibitor"/>
    <property type="match status" value="3"/>
</dbReference>
<dbReference type="EMBL" id="JAAGAX010000016">
    <property type="protein sequence ID" value="KAF2287999.1"/>
    <property type="molecule type" value="Genomic_DNA"/>
</dbReference>
<accession>A0A6A6KKP6</accession>
<dbReference type="Pfam" id="PF00583">
    <property type="entry name" value="Acetyltransf_1"/>
    <property type="match status" value="1"/>
</dbReference>
<keyword evidence="10" id="KW-0677">Repeat</keyword>
<dbReference type="Pfam" id="PF00560">
    <property type="entry name" value="LRR_1"/>
    <property type="match status" value="1"/>
</dbReference>
<keyword evidence="15 22" id="KW-0472">Membrane</keyword>
<dbReference type="FunFam" id="3.30.200.20:FF:000039">
    <property type="entry name" value="receptor-like protein kinase FERONIA"/>
    <property type="match status" value="1"/>
</dbReference>
<dbReference type="PROSITE" id="PS50011">
    <property type="entry name" value="PROTEIN_KINASE_DOM"/>
    <property type="match status" value="2"/>
</dbReference>
<keyword evidence="16" id="KW-0675">Receptor</keyword>
<name>A0A6A6KKP6_HEVBR</name>
<dbReference type="FunFam" id="3.80.10.10:FF:000041">
    <property type="entry name" value="LRR receptor-like serine/threonine-protein kinase ERECTA"/>
    <property type="match status" value="1"/>
</dbReference>
<dbReference type="InterPro" id="IPR003591">
    <property type="entry name" value="Leu-rich_rpt_typical-subtyp"/>
</dbReference>
<dbReference type="InterPro" id="IPR000719">
    <property type="entry name" value="Prot_kinase_dom"/>
</dbReference>
<dbReference type="InterPro" id="IPR001611">
    <property type="entry name" value="Leu-rich_rpt"/>
</dbReference>
<dbReference type="InterPro" id="IPR000182">
    <property type="entry name" value="GNAT_dom"/>
</dbReference>
<dbReference type="InterPro" id="IPR017441">
    <property type="entry name" value="Protein_kinase_ATP_BS"/>
</dbReference>
<keyword evidence="8 22" id="KW-0812">Transmembrane</keyword>
<feature type="domain" description="Protein kinase" evidence="23">
    <location>
        <begin position="139"/>
        <end position="419"/>
    </location>
</feature>
<dbReference type="PANTHER" id="PTHR45974:SF216">
    <property type="entry name" value="PROTEIN KINASE DOMAIN-CONTAINING PROTEIN"/>
    <property type="match status" value="1"/>
</dbReference>
<dbReference type="SUPFAM" id="SSF56112">
    <property type="entry name" value="Protein kinase-like (PK-like)"/>
    <property type="match status" value="2"/>
</dbReference>
<evidence type="ECO:0000313" key="26">
    <source>
        <dbReference type="Proteomes" id="UP000467840"/>
    </source>
</evidence>
<dbReference type="InterPro" id="IPR016181">
    <property type="entry name" value="Acyl_CoA_acyltransferase"/>
</dbReference>
<evidence type="ECO:0000256" key="4">
    <source>
        <dbReference type="ARBA" id="ARBA00012513"/>
    </source>
</evidence>
<dbReference type="PANTHER" id="PTHR45974">
    <property type="entry name" value="RECEPTOR-LIKE PROTEIN 55"/>
    <property type="match status" value="1"/>
</dbReference>
<dbReference type="SUPFAM" id="SSF52058">
    <property type="entry name" value="L domain-like"/>
    <property type="match status" value="2"/>
</dbReference>
<dbReference type="PROSITE" id="PS00108">
    <property type="entry name" value="PROTEIN_KINASE_ST"/>
    <property type="match status" value="2"/>
</dbReference>
<keyword evidence="9" id="KW-0732">Signal</keyword>
<sequence>MVQTKQNTVIYSQSLRNCNLEGEIPDLSRIRGLLYLDLSLNQFSGNIPTNKLSSNITTIDLSKNMLNGSIPSKFSGLPSLQDLLLDNNSLSGNIPTIIWQNMEFGAADTLTLDFENNLLANISGLLNPPSNVSINNKQFQHKYSSRSGSYGKVYKGVLADGTIVAIKRAKQGSLQGQNEFYTEIELLSRLHDRNLMSLVGYCDEEDEQMLVYEFMPNGSLHNLLAARLKRPVNFAMRLYIALGSAKGILYLHTEADPPIIHRDIKANNILLDSKLTAKVSDFGISKLAPVTDGEEFATHISTVVKGTPKDVDMHNKRSISWNTFPLMWSMYFNFQSGRFLKENSTEVIEPSSTLTEEEEPLPEEFVLVEKTEPDGAIEQIVFSSGGEVDVYDLQALCDKVGWPRRPLSKLAAALKNSYMVVTLHSLRKSPGSEGNDQKKLIGMARATSDHAFNATIWDVLIDPSYQGQGLGKALIEKLIRALLQRDIGNITLFADSQVVEFYRNLGFEPDPEGIKASSLNSVADSLSFQNLYPFLTREYPYPISFSLGFSISGACFILTPELQRLWDFAITLFGNLVARTSITDPSEVNALLAARNSLIDPFKHLENWDKGDPCTSNWTGVVCYDTIGTDGYRRVQELQLLNMNLSGNLAPQLGQLSQLKILDFMWNELDGSIPKEIGNISSLRLLLLNGNKLSGALPDELGCLSNLTRLQVDENKISGQIPKSYANLSSVKHLHLNNNSISGQIPSELSKLSSLLHLLLDNNNLSGNLPSELSNLPELRILQLDNNNFSGSEIPATYRNLSKLVKLSLRNCSLRGAIPDFSSIPDLSYFNLSDNHLNGSIPGSFSNLPILQRLSLENNLFTGSSQANIWQNRSFNTNDRLTLDLRNNSLSKILGKLNLPHNVTLRLGGNPVCIDANISNIDQFCGSEAEGDGTTESSTNYTTTCPIQACPVDNFFEYVPESPVPCFCASPLRIGYRLKSPSFSYFLPYIYLFEKYLTSALKLEPYQLYIDSFIWEEGPRVKMYLKLFPAWNDEHSHIFNSTEVQRLRRMFTSWNFRRTDFFGPYELLNFTLVGPYSEMNFGTQRTRISKGVWAAIILGAIACTVVASTIVTLLIVRRNARYHQNLSRKRLSSKISMKVDGVKFFTFKEMALATDNFNSLAQVGRGGYGKVYRGILSDNTTVAIKRAEQGSLQGQKEFFTEIGLLSRLHHRNLVSLIGYCDEKGEQMLVYEFMPNGTLRDWLSANPPVFHRDIKASNILLDSKLIAKVADFGLSRLAPVQNDEGTLLNHVSTVVKGTPGYIDPEYFLTHKLTDKSDVYSLGIVFLELLTGMHPIFHGKNIVREVAMVHRAGMMFSVIDSRMGSYPSECVERFGSLALRCCHDTPENRPSMLEVVRELENILKMMPETDAMFSESMYPYSGTSASSSSFYTSINPYASSSVSGSDLISDVTPPSILDDIGDNQYTFFIFSKSSQNECSV</sequence>
<evidence type="ECO:0000256" key="13">
    <source>
        <dbReference type="ARBA" id="ARBA00022840"/>
    </source>
</evidence>
<comment type="subcellular location">
    <subcellularLocation>
        <location evidence="1">Membrane</location>
    </subcellularLocation>
</comment>
<evidence type="ECO:0000256" key="5">
    <source>
        <dbReference type="ARBA" id="ARBA00022527"/>
    </source>
</evidence>
<dbReference type="Gene3D" id="3.40.630.30">
    <property type="match status" value="1"/>
</dbReference>
<feature type="transmembrane region" description="Helical" evidence="22">
    <location>
        <begin position="1092"/>
        <end position="1116"/>
    </location>
</feature>
<evidence type="ECO:0000256" key="21">
    <source>
        <dbReference type="PROSITE-ProRule" id="PRU10141"/>
    </source>
</evidence>
<dbReference type="GO" id="GO:0004674">
    <property type="term" value="F:protein serine/threonine kinase activity"/>
    <property type="evidence" value="ECO:0007669"/>
    <property type="project" value="UniProtKB-KW"/>
</dbReference>
<keyword evidence="26" id="KW-1185">Reference proteome</keyword>
<evidence type="ECO:0000256" key="20">
    <source>
        <dbReference type="ARBA" id="ARBA00048679"/>
    </source>
</evidence>
<reference evidence="25 26" key="1">
    <citation type="journal article" date="2020" name="Mol. Plant">
        <title>The Chromosome-Based Rubber Tree Genome Provides New Insights into Spurge Genome Evolution and Rubber Biosynthesis.</title>
        <authorList>
            <person name="Liu J."/>
            <person name="Shi C."/>
            <person name="Shi C.C."/>
            <person name="Li W."/>
            <person name="Zhang Q.J."/>
            <person name="Zhang Y."/>
            <person name="Li K."/>
            <person name="Lu H.F."/>
            <person name="Shi C."/>
            <person name="Zhu S.T."/>
            <person name="Xiao Z.Y."/>
            <person name="Nan H."/>
            <person name="Yue Y."/>
            <person name="Zhu X.G."/>
            <person name="Wu Y."/>
            <person name="Hong X.N."/>
            <person name="Fan G.Y."/>
            <person name="Tong Y."/>
            <person name="Zhang D."/>
            <person name="Mao C.L."/>
            <person name="Liu Y.L."/>
            <person name="Hao S.J."/>
            <person name="Liu W.Q."/>
            <person name="Lv M.Q."/>
            <person name="Zhang H.B."/>
            <person name="Liu Y."/>
            <person name="Hu-Tang G.R."/>
            <person name="Wang J.P."/>
            <person name="Wang J.H."/>
            <person name="Sun Y.H."/>
            <person name="Ni S.B."/>
            <person name="Chen W.B."/>
            <person name="Zhang X.C."/>
            <person name="Jiao Y.N."/>
            <person name="Eichler E.E."/>
            <person name="Li G.H."/>
            <person name="Liu X."/>
            <person name="Gao L.Z."/>
        </authorList>
    </citation>
    <scope>NUCLEOTIDE SEQUENCE [LARGE SCALE GENOMIC DNA]</scope>
    <source>
        <strain evidence="26">cv. GT1</strain>
        <tissue evidence="25">Leaf</tissue>
    </source>
</reference>
<keyword evidence="6" id="KW-0433">Leucine-rich repeat</keyword>
<gene>
    <name evidence="25" type="ORF">GH714_003808</name>
</gene>
<dbReference type="Pfam" id="PF23598">
    <property type="entry name" value="LRR_14"/>
    <property type="match status" value="1"/>
</dbReference>
<evidence type="ECO:0000256" key="8">
    <source>
        <dbReference type="ARBA" id="ARBA00022692"/>
    </source>
</evidence>